<gene>
    <name evidence="8" type="ORF">NRP21_01695</name>
</gene>
<evidence type="ECO:0000256" key="1">
    <source>
        <dbReference type="ARBA" id="ARBA00004749"/>
    </source>
</evidence>
<evidence type="ECO:0000259" key="7">
    <source>
        <dbReference type="Pfam" id="PF08511"/>
    </source>
</evidence>
<reference evidence="8 9" key="1">
    <citation type="submission" date="2022-06" db="EMBL/GenBank/DDBJ databases">
        <title>Roseomonas CN29.</title>
        <authorList>
            <person name="Cheng Y."/>
            <person name="He X."/>
        </authorList>
    </citation>
    <scope>NUCLEOTIDE SEQUENCE [LARGE SCALE GENOMIC DNA]</scope>
    <source>
        <strain evidence="8 9">CN29</strain>
    </source>
</reference>
<dbReference type="InterPro" id="IPR013718">
    <property type="entry name" value="COQ9_C"/>
</dbReference>
<dbReference type="NCBIfam" id="TIGR02396">
    <property type="entry name" value="diverge_rpsU"/>
    <property type="match status" value="1"/>
</dbReference>
<proteinExistence type="inferred from homology"/>
<dbReference type="EMBL" id="JANJOU010000001">
    <property type="protein sequence ID" value="MCR0980758.1"/>
    <property type="molecule type" value="Genomic_DNA"/>
</dbReference>
<keyword evidence="3" id="KW-0831">Ubiquinone biosynthesis</keyword>
<dbReference type="InterPro" id="IPR012762">
    <property type="entry name" value="Ubiq_biosynth_COQ9"/>
</dbReference>
<accession>A0ABT1WY37</accession>
<comment type="caution">
    <text evidence="8">The sequence shown here is derived from an EMBL/GenBank/DDBJ whole genome shotgun (WGS) entry which is preliminary data.</text>
</comment>
<keyword evidence="5" id="KW-0446">Lipid-binding</keyword>
<keyword evidence="4" id="KW-0809">Transit peptide</keyword>
<evidence type="ECO:0000256" key="3">
    <source>
        <dbReference type="ARBA" id="ARBA00022688"/>
    </source>
</evidence>
<comment type="function">
    <text evidence="6">Membrane-associated protein that warps the membrane surface to access and bind aromatic isoprenes with high specificity, including ubiquinone (CoQ) isoprene intermediates and presents them directly to COQ7, therefore facilitating the COQ7-mediated hydroxylase step. Participates in the biosynthesis of coenzyme Q, also named ubiquinone, an essential lipid-soluble electron transporter for aerobic cellular respiration.</text>
</comment>
<evidence type="ECO:0000256" key="4">
    <source>
        <dbReference type="ARBA" id="ARBA00022946"/>
    </source>
</evidence>
<comment type="similarity">
    <text evidence="2">Belongs to the COQ9 family.</text>
</comment>
<dbReference type="Proteomes" id="UP001524642">
    <property type="component" value="Unassembled WGS sequence"/>
</dbReference>
<dbReference type="RefSeq" id="WP_257714428.1">
    <property type="nucleotide sequence ID" value="NZ_JANJOU010000001.1"/>
</dbReference>
<feature type="domain" description="COQ9 C-terminal" evidence="7">
    <location>
        <begin position="117"/>
        <end position="183"/>
    </location>
</feature>
<evidence type="ECO:0000313" key="8">
    <source>
        <dbReference type="EMBL" id="MCR0980758.1"/>
    </source>
</evidence>
<protein>
    <submittedName>
        <fullName evidence="8">COQ9 family protein</fullName>
    </submittedName>
</protein>
<dbReference type="PANTHER" id="PTHR21427:SF19">
    <property type="entry name" value="UBIQUINONE BIOSYNTHESIS PROTEIN COQ9, MITOCHONDRIAL"/>
    <property type="match status" value="1"/>
</dbReference>
<dbReference type="PANTHER" id="PTHR21427">
    <property type="entry name" value="UBIQUINONE BIOSYNTHESIS PROTEIN COQ9, MITOCHONDRIAL"/>
    <property type="match status" value="1"/>
</dbReference>
<evidence type="ECO:0000256" key="6">
    <source>
        <dbReference type="ARBA" id="ARBA00058104"/>
    </source>
</evidence>
<comment type="pathway">
    <text evidence="1">Cofactor biosynthesis; ubiquinone biosynthesis.</text>
</comment>
<dbReference type="Pfam" id="PF08511">
    <property type="entry name" value="COQ9"/>
    <property type="match status" value="1"/>
</dbReference>
<organism evidence="8 9">
    <name type="scientific">Roseomonas populi</name>
    <dbReference type="NCBI Taxonomy" id="3121582"/>
    <lineage>
        <taxon>Bacteria</taxon>
        <taxon>Pseudomonadati</taxon>
        <taxon>Pseudomonadota</taxon>
        <taxon>Alphaproteobacteria</taxon>
        <taxon>Acetobacterales</taxon>
        <taxon>Roseomonadaceae</taxon>
        <taxon>Roseomonas</taxon>
    </lineage>
</organism>
<evidence type="ECO:0000313" key="9">
    <source>
        <dbReference type="Proteomes" id="UP001524642"/>
    </source>
</evidence>
<evidence type="ECO:0000256" key="5">
    <source>
        <dbReference type="ARBA" id="ARBA00023121"/>
    </source>
</evidence>
<name>A0ABT1WY37_9PROT</name>
<keyword evidence="9" id="KW-1185">Reference proteome</keyword>
<dbReference type="Gene3D" id="1.10.357.10">
    <property type="entry name" value="Tetracycline Repressor, domain 2"/>
    <property type="match status" value="1"/>
</dbReference>
<sequence>MIERSAERDGAILATLPHVPRLGWTEAALEAGLRGIGEEPAAHRWLFPTGPVGAVEAWIDLADRRMEEAAAREDLSVLRIPGRIRRLVEIRLDHASHQRQALRRALALLALPWNAGAAARTLARSADSIWAAAGDTSADFSWYTRRASLAGLYAATLAYWLREPEDTLAALDFLDRRMSGLARVMRPRAAKAA</sequence>
<evidence type="ECO:0000256" key="2">
    <source>
        <dbReference type="ARBA" id="ARBA00010766"/>
    </source>
</evidence>